<dbReference type="PANTHER" id="PTHR37984">
    <property type="entry name" value="PROTEIN CBG26694"/>
    <property type="match status" value="1"/>
</dbReference>
<dbReference type="InterPro" id="IPR041373">
    <property type="entry name" value="RT_RNaseH"/>
</dbReference>
<sequence>MSVQLVELDKHVRDLKNTVLEKDFKISELEECVRNKNLEIKKCLEHLNVCENKLHKMGQTNQTVHMIMPSKDTLYNGRKGIGFENPSYFEKAKDLRPSLYDEKQTSSLKPYVSTVILEKIIMDLEDEVVSLLEKEKENLKTIESLKSKDVKTGVESSEKVVSETENQSENNCQVVKKECDNMENSKVIATGMFKLSVSQSVSVISVTKTSCASNGVERRGRLIMLKADLSYVNHSNLNKNVKRYSRKNLMACNNSDTRSTFDCNNARNALCNARMNASVDVCLWIIDSGCSKHMIGNRALLTNFVEKFLGTVRFSNNDFAVIAGYGDVVIDDYSRYTWVFFLHSKDEASEVIISFIKKTQVNLQLQVQHVRTDNGTEFKNKTLAKFFDEVGITQQFSGARTQQQNCVVERRNRTLVEATRTILTFANLPSFLWVEAIATACFTQNRSIIHKHFDKTPYELINKRKPNIKFFRVFGCRCYLLNDYEDVGKLKAKGDIGVFVGYSKESAAFRIYNKRTRKIHESVNVNFGEILEMASKQFSLEPGLSNLNETGKSLNRSVSNVEEASKKDLEDLFHDFYDEYFDSSKIMKSSTTNVETPINGEVFHESIPINMAPNGDEASTSHNVFNERLEDAYFDATLRDADWVSAMQEELDQFARLKVWRLVPRPKGKSVIKTKWIFKNKKDESSLVIRNKARLVAVGYSQQQWIDYDETFSLVARIEAIHLFLAYAAHKDFTVFQRDVKTAFLNGILKEEVYIMKYLTTNVETLINEEVFHEVSESFQGESSLSSLNDDVQQSPKEVILPSSNTHSISINMVPSGDEASTSHNVFNERLEDAYFDASKSVIKTKWIFKNKKDESSLVIRNKARLVAVGYSQQEGIDYDETFAHVARIEAICLFLAYAAHKGFTVFLNGILKEEVYVGQPPGFVSKKYPDHVYALDKALYGLKQAPRAWSLQVDQISCLQLVFEAARTMLTFANLPSFLWIEAIATACFTQNRLIIHKRFDKTPYELINKRKPNIKFFRVFGCRCYLLNDYEDVGKLKAKGDIRVFVRYSKEFAAFRIYNKRIRKIHESVYIMKASTTNVETSINQEVFHEVFESFQGESSSSSLNDDVQQCPKEVIPPQTNTQSILINMIPNGDEASTSHNVFNKRLEDVYFNASTSFHDPSNVHTYYQPYPHEKKWTKDHPLHKIIAGYSQQEGIDYDETFAPVSRIEAIRLFLAYAAHKDFTVFQMDVKTVFLNGILKEEVYIGQPPVPTPMVKQAKLKLDLVGKPVDHTDYHSMIGSLMYVTLSRPHIMFATYKKQNCMSISTAESEYVAVSGCCAQVLWMRTQLTDYGFFYDKVPIYCDSKSAIAISCNSVQHTQTKHIDVRNSYFPNNSSVTIPRRRNKRRTPNVVEHELRTIVEVAPMVDNRTMEELLQAPTEGYGEAIVILEINVDHFEIKTNLLQLVQANPYHGFERKNPHTRINNFKRITSTLKFKDVPNDEDLVNKFVNQFFPPSKTTHLKNEIYHFTQRFEETFGKAWKRCKEMLRACPHHGFMELAQIDTLYNGLNDNDQDSLNAAAGENLWNKTTREALQIIENKSKVLYSRNKTNVSIINMNSRENSNKTDDRIDKLADQISTLVDIFAKKVVTPAPVKAVEESCDKLFELAKIPLNENCSTMLLKKLPEKLGDPGKFLIPCDFSGMDTTRYSSTYDDSSVNRIDIIDVAREEYAQEIVGSSNNSCGGNPTSNSEPILFDSSPSLTPFEGSDFILEVVEAYLKDESISPEFDHADFKAKSSIEEPRELELKDLPSHLEYAYLEGVDKLPVIIAKDLKDNGKEALLKVLKSHKRAITWKITDIKGINPWIYTHKILMEEDYKPAVQSQRGVNPKIHEVIKKAVIKLLDAKMIYPISDSPWVSPIHCVPKKGGITVVENENNKLIPTPLVTGWRVCIDYRKLNDATRKDHFPFPFMDQIMPFGLCNAPGTFQRCMMAIFHDMIEKSMEVFMDDFLEKCHFMVKEGIVLGYKIYKKGLEVDRAKVDVIAKLPHPMTVKETPFLFSKDCIDSFKTLKKKLIEALAENLAADHLSRLENPCENVLDPKEINESFPLETLSMVTFHGDSRTPWFADFANYHAGNFIVKDFSKIARPMTHLLEKETPFLFSKDCIDSFKTLKKKLIEALILVVLVWNLPFELMCDASDFVIVAVLEQRKTKHFQPIHYASKTMIEAQIHYSTMEKEMLAVVYVFEKFQPYLVLSKSIVYTDHSALKYLLSKQDAKPRLIRWVLLLQEFDIIIRNKKGTENLAADHLSRLENPHKDMFENKDINENFPLETLGKISSGSTPWFADFANFHVRNFIVKGMSSQQNKKLFKDVKHYFWDDPYLFRICADQIIR</sequence>
<dbReference type="Gene3D" id="3.30.420.10">
    <property type="entry name" value="Ribonuclease H-like superfamily/Ribonuclease H"/>
    <property type="match status" value="1"/>
</dbReference>
<evidence type="ECO:0000256" key="1">
    <source>
        <dbReference type="ARBA" id="ARBA00022679"/>
    </source>
</evidence>
<feature type="domain" description="Integrase catalytic" evidence="7">
    <location>
        <begin position="328"/>
        <end position="465"/>
    </location>
</feature>
<dbReference type="SUPFAM" id="SSF56672">
    <property type="entry name" value="DNA/RNA polymerases"/>
    <property type="match status" value="2"/>
</dbReference>
<dbReference type="Pfam" id="PF03732">
    <property type="entry name" value="Retrotrans_gag"/>
    <property type="match status" value="1"/>
</dbReference>
<keyword evidence="3" id="KW-0540">Nuclease</keyword>
<name>A0A6L2JDJ0_TANCI</name>
<dbReference type="InterPro" id="IPR013103">
    <property type="entry name" value="RVT_2"/>
</dbReference>
<dbReference type="CDD" id="cd09274">
    <property type="entry name" value="RNase_HI_RT_Ty3"/>
    <property type="match status" value="1"/>
</dbReference>
<protein>
    <submittedName>
        <fullName evidence="8">Retrovirus-related Pol polyprotein from transposon TNT 1-94</fullName>
    </submittedName>
</protein>
<evidence type="ECO:0000256" key="6">
    <source>
        <dbReference type="ARBA" id="ARBA00022918"/>
    </source>
</evidence>
<dbReference type="GO" id="GO:0003964">
    <property type="term" value="F:RNA-directed DNA polymerase activity"/>
    <property type="evidence" value="ECO:0007669"/>
    <property type="project" value="UniProtKB-KW"/>
</dbReference>
<dbReference type="InterPro" id="IPR057670">
    <property type="entry name" value="SH3_retrovirus"/>
</dbReference>
<dbReference type="InterPro" id="IPR043128">
    <property type="entry name" value="Rev_trsase/Diguanyl_cyclase"/>
</dbReference>
<reference evidence="8" key="1">
    <citation type="journal article" date="2019" name="Sci. Rep.">
        <title>Draft genome of Tanacetum cinerariifolium, the natural source of mosquito coil.</title>
        <authorList>
            <person name="Yamashiro T."/>
            <person name="Shiraishi A."/>
            <person name="Satake H."/>
            <person name="Nakayama K."/>
        </authorList>
    </citation>
    <scope>NUCLEOTIDE SEQUENCE</scope>
</reference>
<dbReference type="Pfam" id="PF00665">
    <property type="entry name" value="rve"/>
    <property type="match status" value="1"/>
</dbReference>
<dbReference type="CDD" id="cd09272">
    <property type="entry name" value="RNase_HI_RT_Ty1"/>
    <property type="match status" value="1"/>
</dbReference>
<dbReference type="Gene3D" id="3.10.20.370">
    <property type="match status" value="1"/>
</dbReference>
<dbReference type="Pfam" id="PF07727">
    <property type="entry name" value="RVT_2"/>
    <property type="match status" value="3"/>
</dbReference>
<evidence type="ECO:0000256" key="4">
    <source>
        <dbReference type="ARBA" id="ARBA00022759"/>
    </source>
</evidence>
<dbReference type="GO" id="GO:0003676">
    <property type="term" value="F:nucleic acid binding"/>
    <property type="evidence" value="ECO:0007669"/>
    <property type="project" value="InterPro"/>
</dbReference>
<keyword evidence="4" id="KW-0255">Endonuclease</keyword>
<dbReference type="GO" id="GO:0004190">
    <property type="term" value="F:aspartic-type endopeptidase activity"/>
    <property type="evidence" value="ECO:0007669"/>
    <property type="project" value="UniProtKB-KW"/>
</dbReference>
<dbReference type="SUPFAM" id="SSF53098">
    <property type="entry name" value="Ribonuclease H-like"/>
    <property type="match status" value="1"/>
</dbReference>
<keyword evidence="2" id="KW-0548">Nucleotidyltransferase</keyword>
<evidence type="ECO:0000313" key="8">
    <source>
        <dbReference type="EMBL" id="GEU34966.1"/>
    </source>
</evidence>
<evidence type="ECO:0000256" key="3">
    <source>
        <dbReference type="ARBA" id="ARBA00022722"/>
    </source>
</evidence>
<keyword evidence="6" id="KW-0695">RNA-directed DNA polymerase</keyword>
<dbReference type="InterPro" id="IPR036397">
    <property type="entry name" value="RNaseH_sf"/>
</dbReference>
<keyword evidence="1" id="KW-0808">Transferase</keyword>
<dbReference type="InterPro" id="IPR005162">
    <property type="entry name" value="Retrotrans_gag_dom"/>
</dbReference>
<dbReference type="InterPro" id="IPR050951">
    <property type="entry name" value="Retrovirus_Pol_polyprotein"/>
</dbReference>
<dbReference type="PANTHER" id="PTHR37984:SF5">
    <property type="entry name" value="PROTEIN NYNRIN-LIKE"/>
    <property type="match status" value="1"/>
</dbReference>
<organism evidence="8">
    <name type="scientific">Tanacetum cinerariifolium</name>
    <name type="common">Dalmatian daisy</name>
    <name type="synonym">Chrysanthemum cinerariifolium</name>
    <dbReference type="NCBI Taxonomy" id="118510"/>
    <lineage>
        <taxon>Eukaryota</taxon>
        <taxon>Viridiplantae</taxon>
        <taxon>Streptophyta</taxon>
        <taxon>Embryophyta</taxon>
        <taxon>Tracheophyta</taxon>
        <taxon>Spermatophyta</taxon>
        <taxon>Magnoliopsida</taxon>
        <taxon>eudicotyledons</taxon>
        <taxon>Gunneridae</taxon>
        <taxon>Pentapetalae</taxon>
        <taxon>asterids</taxon>
        <taxon>campanulids</taxon>
        <taxon>Asterales</taxon>
        <taxon>Asteraceae</taxon>
        <taxon>Asteroideae</taxon>
        <taxon>Anthemideae</taxon>
        <taxon>Anthemidinae</taxon>
        <taxon>Tanacetum</taxon>
    </lineage>
</organism>
<dbReference type="CDD" id="cd01647">
    <property type="entry name" value="RT_LTR"/>
    <property type="match status" value="1"/>
</dbReference>
<dbReference type="PROSITE" id="PS50994">
    <property type="entry name" value="INTEGRASE"/>
    <property type="match status" value="1"/>
</dbReference>
<dbReference type="Pfam" id="PF17917">
    <property type="entry name" value="RT_RNaseH"/>
    <property type="match status" value="1"/>
</dbReference>
<evidence type="ECO:0000256" key="5">
    <source>
        <dbReference type="ARBA" id="ARBA00022801"/>
    </source>
</evidence>
<dbReference type="EMBL" id="BKCJ010000638">
    <property type="protein sequence ID" value="GEU34966.1"/>
    <property type="molecule type" value="Genomic_DNA"/>
</dbReference>
<dbReference type="Gene3D" id="3.30.70.270">
    <property type="match status" value="1"/>
</dbReference>
<gene>
    <name evidence="8" type="ORF">Tci_006944</name>
</gene>
<dbReference type="InterPro" id="IPR012337">
    <property type="entry name" value="RNaseH-like_sf"/>
</dbReference>
<dbReference type="GO" id="GO:0015074">
    <property type="term" value="P:DNA integration"/>
    <property type="evidence" value="ECO:0007669"/>
    <property type="project" value="InterPro"/>
</dbReference>
<dbReference type="GO" id="GO:0004519">
    <property type="term" value="F:endonuclease activity"/>
    <property type="evidence" value="ECO:0007669"/>
    <property type="project" value="UniProtKB-KW"/>
</dbReference>
<accession>A0A6L2JDJ0</accession>
<evidence type="ECO:0000256" key="2">
    <source>
        <dbReference type="ARBA" id="ARBA00022695"/>
    </source>
</evidence>
<keyword evidence="5" id="KW-0378">Hydrolase</keyword>
<proteinExistence type="predicted"/>
<evidence type="ECO:0000259" key="7">
    <source>
        <dbReference type="PROSITE" id="PS50994"/>
    </source>
</evidence>
<dbReference type="Gene3D" id="3.10.10.10">
    <property type="entry name" value="HIV Type 1 Reverse Transcriptase, subunit A, domain 1"/>
    <property type="match status" value="1"/>
</dbReference>
<comment type="caution">
    <text evidence="8">The sequence shown here is derived from an EMBL/GenBank/DDBJ whole genome shotgun (WGS) entry which is preliminary data.</text>
</comment>
<dbReference type="InterPro" id="IPR001584">
    <property type="entry name" value="Integrase_cat-core"/>
</dbReference>
<dbReference type="Pfam" id="PF25597">
    <property type="entry name" value="SH3_retrovirus"/>
    <property type="match status" value="1"/>
</dbReference>
<dbReference type="InterPro" id="IPR043502">
    <property type="entry name" value="DNA/RNA_pol_sf"/>
</dbReference>